<name>A0ABN9WB50_9DINO</name>
<gene>
    <name evidence="3" type="ORF">PCOR1329_LOCUS65701</name>
</gene>
<accession>A0ABN9WB50</accession>
<evidence type="ECO:0000313" key="3">
    <source>
        <dbReference type="EMBL" id="CAK0883494.1"/>
    </source>
</evidence>
<dbReference type="Gene3D" id="1.10.238.10">
    <property type="entry name" value="EF-hand"/>
    <property type="match status" value="1"/>
</dbReference>
<dbReference type="InterPro" id="IPR002048">
    <property type="entry name" value="EF_hand_dom"/>
</dbReference>
<keyword evidence="4" id="KW-1185">Reference proteome</keyword>
<keyword evidence="1" id="KW-0106">Calcium</keyword>
<dbReference type="Proteomes" id="UP001189429">
    <property type="component" value="Unassembled WGS sequence"/>
</dbReference>
<evidence type="ECO:0000313" key="4">
    <source>
        <dbReference type="Proteomes" id="UP001189429"/>
    </source>
</evidence>
<dbReference type="PROSITE" id="PS50222">
    <property type="entry name" value="EF_HAND_2"/>
    <property type="match status" value="1"/>
</dbReference>
<proteinExistence type="predicted"/>
<dbReference type="Pfam" id="PF13202">
    <property type="entry name" value="EF-hand_5"/>
    <property type="match status" value="1"/>
</dbReference>
<sequence length="127" mass="14537">MDDAIMVRQTARKERAHVTKMRRLFVTADTDRDGRLDRGEWLALCEDPWVKAWLKAQDFDLRDPGILFAALDDGSGTLTAQELVEGTSRMKSEASPMAMVRLVHEVNARVKVIESRLRENPEHNHHT</sequence>
<evidence type="ECO:0000256" key="1">
    <source>
        <dbReference type="ARBA" id="ARBA00022837"/>
    </source>
</evidence>
<reference evidence="3" key="1">
    <citation type="submission" date="2023-10" db="EMBL/GenBank/DDBJ databases">
        <authorList>
            <person name="Chen Y."/>
            <person name="Shah S."/>
            <person name="Dougan E. K."/>
            <person name="Thang M."/>
            <person name="Chan C."/>
        </authorList>
    </citation>
    <scope>NUCLEOTIDE SEQUENCE [LARGE SCALE GENOMIC DNA]</scope>
</reference>
<dbReference type="InterPro" id="IPR018247">
    <property type="entry name" value="EF_Hand_1_Ca_BS"/>
</dbReference>
<evidence type="ECO:0000259" key="2">
    <source>
        <dbReference type="PROSITE" id="PS50222"/>
    </source>
</evidence>
<dbReference type="SUPFAM" id="SSF47473">
    <property type="entry name" value="EF-hand"/>
    <property type="match status" value="1"/>
</dbReference>
<dbReference type="PROSITE" id="PS00018">
    <property type="entry name" value="EF_HAND_1"/>
    <property type="match status" value="1"/>
</dbReference>
<organism evidence="3 4">
    <name type="scientific">Prorocentrum cordatum</name>
    <dbReference type="NCBI Taxonomy" id="2364126"/>
    <lineage>
        <taxon>Eukaryota</taxon>
        <taxon>Sar</taxon>
        <taxon>Alveolata</taxon>
        <taxon>Dinophyceae</taxon>
        <taxon>Prorocentrales</taxon>
        <taxon>Prorocentraceae</taxon>
        <taxon>Prorocentrum</taxon>
    </lineage>
</organism>
<dbReference type="InterPro" id="IPR011992">
    <property type="entry name" value="EF-hand-dom_pair"/>
</dbReference>
<feature type="domain" description="EF-hand" evidence="2">
    <location>
        <begin position="16"/>
        <end position="51"/>
    </location>
</feature>
<comment type="caution">
    <text evidence="3">The sequence shown here is derived from an EMBL/GenBank/DDBJ whole genome shotgun (WGS) entry which is preliminary data.</text>
</comment>
<dbReference type="EMBL" id="CAUYUJ010018422">
    <property type="protein sequence ID" value="CAK0883494.1"/>
    <property type="molecule type" value="Genomic_DNA"/>
</dbReference>
<protein>
    <recommendedName>
        <fullName evidence="2">EF-hand domain-containing protein</fullName>
    </recommendedName>
</protein>